<dbReference type="Proteomes" id="UP001596074">
    <property type="component" value="Unassembled WGS sequence"/>
</dbReference>
<evidence type="ECO:0000259" key="1">
    <source>
        <dbReference type="PROSITE" id="PS50880"/>
    </source>
</evidence>
<dbReference type="RefSeq" id="WP_378278856.1">
    <property type="nucleotide sequence ID" value="NZ_JBHSON010000001.1"/>
</dbReference>
<dbReference type="Pfam" id="PF13155">
    <property type="entry name" value="Toprim_2"/>
    <property type="match status" value="1"/>
</dbReference>
<dbReference type="InterPro" id="IPR013264">
    <property type="entry name" value="DNAG_N"/>
</dbReference>
<accession>A0ABW0ZR44</accession>
<dbReference type="InterPro" id="IPR050219">
    <property type="entry name" value="DnaG_primase"/>
</dbReference>
<protein>
    <submittedName>
        <fullName evidence="2">Toprim domain-containing protein</fullName>
    </submittedName>
</protein>
<dbReference type="SMART" id="SM00493">
    <property type="entry name" value="TOPRIM"/>
    <property type="match status" value="1"/>
</dbReference>
<dbReference type="PROSITE" id="PS50880">
    <property type="entry name" value="TOPRIM"/>
    <property type="match status" value="1"/>
</dbReference>
<dbReference type="InterPro" id="IPR006171">
    <property type="entry name" value="TOPRIM_dom"/>
</dbReference>
<dbReference type="Gene3D" id="3.40.1360.10">
    <property type="match status" value="1"/>
</dbReference>
<dbReference type="PANTHER" id="PTHR30313:SF2">
    <property type="entry name" value="DNA PRIMASE"/>
    <property type="match status" value="1"/>
</dbReference>
<dbReference type="SUPFAM" id="SSF56731">
    <property type="entry name" value="DNA primase core"/>
    <property type="match status" value="1"/>
</dbReference>
<keyword evidence="3" id="KW-1185">Reference proteome</keyword>
<proteinExistence type="predicted"/>
<sequence length="570" mass="60364">MAMPGDELLPAVLRGVAAREAARLRDGTLPWTWWLELAARFGLRYGFTDTLLIAAQWRAATDVRSYGAWRSAGRQVRRGETGIRILADVLDASTANGTGPRAVFDISQTDGLPPETPAFPGPREARRRLAALGARYGIPPAAERGDDLDACVRLAHQLAHALRPGDRIDRPGAQGCRGARRFEADSVAFLVLARYGLPADRPAFPDGPVPYAVPDVGDRILRVSRRISAAGGHGSGPLRDAHRFFQARLDDGWVPAYLAGRGFDRGVQRRWGLGYAPPGPRALTDHLRSRGHSDEALVAAGLARRTRSGRLRDTFRDRAMFAVRDAADGTVAGFVGRLPEGAPGPKYLNGPDTAAYRKGELLYGLHEVRERLAAGTARPVVVEGPLDAIAVNLASGAYAAVATCGLAPTAGQLGALARVADLDRTGLVVALDGDRAGRAAARRLWTRLDGVRGPVEAVPLGPGEDPAGVLRERGRAGVRAALRSRASLMDVLVDDAIARCGGTLAAPEERLAAIRAAVAVIARGRPAEAARQVARVAERTGVGCPLVTAELVETVSPDSGPAPTAHTNRR</sequence>
<evidence type="ECO:0000313" key="2">
    <source>
        <dbReference type="EMBL" id="MFC5744044.1"/>
    </source>
</evidence>
<dbReference type="Gene3D" id="3.90.980.10">
    <property type="entry name" value="DNA primase, catalytic core, N-terminal domain"/>
    <property type="match status" value="1"/>
</dbReference>
<dbReference type="EMBL" id="JBHSON010000001">
    <property type="protein sequence ID" value="MFC5744044.1"/>
    <property type="molecule type" value="Genomic_DNA"/>
</dbReference>
<comment type="caution">
    <text evidence="2">The sequence shown here is derived from an EMBL/GenBank/DDBJ whole genome shotgun (WGS) entry which is preliminary data.</text>
</comment>
<dbReference type="InterPro" id="IPR037068">
    <property type="entry name" value="DNA_primase_core_N_sf"/>
</dbReference>
<dbReference type="Pfam" id="PF08275">
    <property type="entry name" value="DNAG_N"/>
    <property type="match status" value="1"/>
</dbReference>
<feature type="domain" description="Toprim" evidence="1">
    <location>
        <begin position="377"/>
        <end position="463"/>
    </location>
</feature>
<reference evidence="3" key="1">
    <citation type="journal article" date="2019" name="Int. J. Syst. Evol. Microbiol.">
        <title>The Global Catalogue of Microorganisms (GCM) 10K type strain sequencing project: providing services to taxonomists for standard genome sequencing and annotation.</title>
        <authorList>
            <consortium name="The Broad Institute Genomics Platform"/>
            <consortium name="The Broad Institute Genome Sequencing Center for Infectious Disease"/>
            <person name="Wu L."/>
            <person name="Ma J."/>
        </authorList>
    </citation>
    <scope>NUCLEOTIDE SEQUENCE [LARGE SCALE GENOMIC DNA]</scope>
    <source>
        <strain evidence="3">KCTC 42087</strain>
    </source>
</reference>
<dbReference type="PANTHER" id="PTHR30313">
    <property type="entry name" value="DNA PRIMASE"/>
    <property type="match status" value="1"/>
</dbReference>
<evidence type="ECO:0000313" key="3">
    <source>
        <dbReference type="Proteomes" id="UP001596074"/>
    </source>
</evidence>
<organism evidence="2 3">
    <name type="scientific">Actinomadura rugatobispora</name>
    <dbReference type="NCBI Taxonomy" id="1994"/>
    <lineage>
        <taxon>Bacteria</taxon>
        <taxon>Bacillati</taxon>
        <taxon>Actinomycetota</taxon>
        <taxon>Actinomycetes</taxon>
        <taxon>Streptosporangiales</taxon>
        <taxon>Thermomonosporaceae</taxon>
        <taxon>Actinomadura</taxon>
    </lineage>
</organism>
<gene>
    <name evidence="2" type="ORF">ACFPZN_00295</name>
</gene>
<name>A0ABW0ZR44_9ACTN</name>